<dbReference type="PANTHER" id="PTHR12270:SF52">
    <property type="entry name" value="GLYCOSYLTRANSFERASE-LIKE PROTEIN GNT13-RELATED"/>
    <property type="match status" value="1"/>
</dbReference>
<protein>
    <recommendedName>
        <fullName evidence="9">Glycosyltransferase family 49 protein</fullName>
    </recommendedName>
</protein>
<keyword evidence="5" id="KW-0472">Membrane</keyword>
<dbReference type="RefSeq" id="XP_014570367.1">
    <property type="nucleotide sequence ID" value="XM_014714881.1"/>
</dbReference>
<proteinExistence type="predicted"/>
<dbReference type="GO" id="GO:0016020">
    <property type="term" value="C:membrane"/>
    <property type="evidence" value="ECO:0007669"/>
    <property type="project" value="UniProtKB-SubCell"/>
</dbReference>
<evidence type="ECO:0000256" key="3">
    <source>
        <dbReference type="ARBA" id="ARBA00022968"/>
    </source>
</evidence>
<dbReference type="GO" id="GO:0042285">
    <property type="term" value="F:xylosyltransferase activity"/>
    <property type="evidence" value="ECO:0007669"/>
    <property type="project" value="TreeGrafter"/>
</dbReference>
<dbReference type="GO" id="GO:0035269">
    <property type="term" value="P:protein O-linked glycosylation via mannose"/>
    <property type="evidence" value="ECO:0007669"/>
    <property type="project" value="TreeGrafter"/>
</dbReference>
<evidence type="ECO:0000313" key="7">
    <source>
        <dbReference type="EMBL" id="GAA96137.1"/>
    </source>
</evidence>
<dbReference type="OMA" id="KQSHALH"/>
<keyword evidence="3" id="KW-0735">Signal-anchor</keyword>
<dbReference type="OrthoDB" id="411524at2759"/>
<reference evidence="7 8" key="2">
    <citation type="journal article" date="2012" name="Open Biol.">
        <title>Characteristics of nucleosomes and linker DNA regions on the genome of the basidiomycete Mixia osmundae revealed by mono- and dinucleosome mapping.</title>
        <authorList>
            <person name="Nishida H."/>
            <person name="Kondo S."/>
            <person name="Matsumoto T."/>
            <person name="Suzuki Y."/>
            <person name="Yoshikawa H."/>
            <person name="Taylor T.D."/>
            <person name="Sugiyama J."/>
        </authorList>
    </citation>
    <scope>NUCLEOTIDE SEQUENCE [LARGE SCALE GENOMIC DNA]</scope>
    <source>
        <strain evidence="8">CBS 9802 / IAM 14324 / JCM 22182 / KY 12970</strain>
    </source>
</reference>
<keyword evidence="2" id="KW-0812">Transmembrane</keyword>
<evidence type="ECO:0000313" key="8">
    <source>
        <dbReference type="Proteomes" id="UP000009131"/>
    </source>
</evidence>
<evidence type="ECO:0000256" key="6">
    <source>
        <dbReference type="ARBA" id="ARBA00023180"/>
    </source>
</evidence>
<dbReference type="PANTHER" id="PTHR12270">
    <property type="entry name" value="GLYCOSYLTRANSFERASE-RELATED"/>
    <property type="match status" value="1"/>
</dbReference>
<keyword evidence="8" id="KW-1185">Reference proteome</keyword>
<name>G7DZX7_MIXOS</name>
<organism evidence="7 8">
    <name type="scientific">Mixia osmundae (strain CBS 9802 / IAM 14324 / JCM 22182 / KY 12970)</name>
    <dbReference type="NCBI Taxonomy" id="764103"/>
    <lineage>
        <taxon>Eukaryota</taxon>
        <taxon>Fungi</taxon>
        <taxon>Dikarya</taxon>
        <taxon>Basidiomycota</taxon>
        <taxon>Pucciniomycotina</taxon>
        <taxon>Mixiomycetes</taxon>
        <taxon>Mixiales</taxon>
        <taxon>Mixiaceae</taxon>
        <taxon>Mixia</taxon>
    </lineage>
</organism>
<dbReference type="HOGENOM" id="CLU_618324_0_0_1"/>
<dbReference type="AlphaFoldDB" id="G7DZX7"/>
<comment type="subcellular location">
    <subcellularLocation>
        <location evidence="1">Membrane</location>
        <topology evidence="1">Single-pass type II membrane protein</topology>
    </subcellularLocation>
</comment>
<dbReference type="InterPro" id="IPR051292">
    <property type="entry name" value="Xyl/GlcA_transferase"/>
</dbReference>
<sequence length="443" mass="49737">MTFIDLQAGFVLTLSGHEMTSIDVGHGACEGEHCTLASKGTLRREILRGILSLRHLDTHASHTLVMPALVPTYEAPRVTLVSHMTMDRLKAYGVSVVSRWAGSISISVYLTQQTDELDLVEFFRNEQKTAWENVTITIVRPSYAPDEASLLHRLRYPINRLRNLAISVAPAAYVLMTDADFVPSPNMHEIITRHGLPLLDSKITAWPSAHDPRMIIKHAIVIPCFVASPGATQFASSQDELKAHLGARPALLSLTDPTIGHGPTAPHRLIKTQAYEDSPISAWSYSVGFEPEWEPYYLLEKHSHLLYDERFTDQGGDKQSHALLLAALGFRFTVLRGAWLIHPPKVKRMGGLESVDEDELWPMDRHLRRLLQSKSPSAAKKSAKLHFSSAQSDKTRFRYFEGFMPELKATFGSREDLMRRWRGSLRAFVHRHVGRRGLGGLIC</sequence>
<reference evidence="7 8" key="1">
    <citation type="journal article" date="2011" name="J. Gen. Appl. Microbiol.">
        <title>Draft genome sequencing of the enigmatic basidiomycete Mixia osmundae.</title>
        <authorList>
            <person name="Nishida H."/>
            <person name="Nagatsuka Y."/>
            <person name="Sugiyama J."/>
        </authorList>
    </citation>
    <scope>NUCLEOTIDE SEQUENCE [LARGE SCALE GENOMIC DNA]</scope>
    <source>
        <strain evidence="8">CBS 9802 / IAM 14324 / JCM 22182 / KY 12970</strain>
    </source>
</reference>
<evidence type="ECO:0000256" key="1">
    <source>
        <dbReference type="ARBA" id="ARBA00004606"/>
    </source>
</evidence>
<keyword evidence="4" id="KW-1133">Transmembrane helix</keyword>
<dbReference type="Pfam" id="PF13896">
    <property type="entry name" value="Glyco_transf_49"/>
    <property type="match status" value="1"/>
</dbReference>
<evidence type="ECO:0000256" key="5">
    <source>
        <dbReference type="ARBA" id="ARBA00023136"/>
    </source>
</evidence>
<comment type="caution">
    <text evidence="7">The sequence shown here is derived from an EMBL/GenBank/DDBJ whole genome shotgun (WGS) entry which is preliminary data.</text>
</comment>
<evidence type="ECO:0008006" key="9">
    <source>
        <dbReference type="Google" id="ProtNLM"/>
    </source>
</evidence>
<dbReference type="eggNOG" id="KOG3765">
    <property type="taxonomic scope" value="Eukaryota"/>
</dbReference>
<keyword evidence="6" id="KW-0325">Glycoprotein</keyword>
<accession>G7DZX7</accession>
<gene>
    <name evidence="7" type="primary">Mo02798</name>
    <name evidence="7" type="ORF">E5Q_02798</name>
</gene>
<evidence type="ECO:0000256" key="4">
    <source>
        <dbReference type="ARBA" id="ARBA00022989"/>
    </source>
</evidence>
<dbReference type="Proteomes" id="UP000009131">
    <property type="component" value="Unassembled WGS sequence"/>
</dbReference>
<dbReference type="GO" id="GO:0015020">
    <property type="term" value="F:glucuronosyltransferase activity"/>
    <property type="evidence" value="ECO:0007669"/>
    <property type="project" value="TreeGrafter"/>
</dbReference>
<dbReference type="EMBL" id="BABT02000076">
    <property type="protein sequence ID" value="GAA96137.1"/>
    <property type="molecule type" value="Genomic_DNA"/>
</dbReference>
<dbReference type="InParanoid" id="G7DZX7"/>
<evidence type="ECO:0000256" key="2">
    <source>
        <dbReference type="ARBA" id="ARBA00022692"/>
    </source>
</evidence>